<keyword evidence="6" id="KW-0539">Nucleus</keyword>
<feature type="compositionally biased region" description="Polar residues" evidence="7">
    <location>
        <begin position="180"/>
        <end position="197"/>
    </location>
</feature>
<evidence type="ECO:0000256" key="7">
    <source>
        <dbReference type="SAM" id="MobiDB-lite"/>
    </source>
</evidence>
<dbReference type="GO" id="GO:0000981">
    <property type="term" value="F:DNA-binding transcription factor activity, RNA polymerase II-specific"/>
    <property type="evidence" value="ECO:0007669"/>
    <property type="project" value="InterPro"/>
</dbReference>
<dbReference type="Pfam" id="PF00172">
    <property type="entry name" value="Zn_clus"/>
    <property type="match status" value="1"/>
</dbReference>
<keyword evidence="1" id="KW-0479">Metal-binding</keyword>
<dbReference type="PROSITE" id="PS00463">
    <property type="entry name" value="ZN2_CY6_FUNGAL_1"/>
    <property type="match status" value="1"/>
</dbReference>
<keyword evidence="2" id="KW-0862">Zinc</keyword>
<dbReference type="PROSITE" id="PS50048">
    <property type="entry name" value="ZN2_CY6_FUNGAL_2"/>
    <property type="match status" value="1"/>
</dbReference>
<feature type="domain" description="Zn(2)-C6 fungal-type" evidence="8">
    <location>
        <begin position="19"/>
        <end position="47"/>
    </location>
</feature>
<accession>A0A9W7DG18</accession>
<feature type="compositionally biased region" description="Polar residues" evidence="7">
    <location>
        <begin position="146"/>
        <end position="173"/>
    </location>
</feature>
<sequence length="1060" mass="117537">MSSSSKRTDKPHNSKSRHGCITCKKHKIKCDETKPQCKNCVNRGLLCGGYVQTFKFKGMTFDNDGVPSSTSSKKKSKSSKAKVLRLDELESQEADDSKMSELFKSATLSITGKSYQEILIENHLKGVGKNPNLATELNQVINNFKQDGASSTSSTPHMTQSASPVSYQPNYGQQPVPCPTTVQSYGNYSYPQYNHSVPHQPEYQQQQQVHQPPHLGYPVADPVYYQQQQQQQPQYYNQPSQYQQQKHQTPYQYPTYYPSSYQSQWGPQQSPVQQGSSSQQVNAPPISSVGAPTSVPTSSIPAPTQGYYPSNRGVQIGPQLPLPQQQQQQRQLPFHLPAPPPLQKKISQQLVSFQQPSYPSVPILTSGGTGTGSGINNSALQPIQDGRQQQQQPPQQLSYYSNSYQNYDDWYLRQQKRQEQNQANQNSSRKQSGKGNPSQKSPSNSSITKEGVGPGRPPPLLSDQTSQRTKEELNNPGLLLDTSDHSISSSLKTTVPTSLPIISKQAQYSSLLGGGHGGDSGDTPKRQQNLQQKPTTVSKTFISDSIDGSNIMMTERIFSTQLSSRFDESGCLSCNEGDIMTSRTISGNSSSGKQNINGSIADVRDSIDVIDENGWNRGQANIVSEGFVDDDKSGSGGSGATAPEGKEETGRIRLPPQEFGLNDEESAGLGSSRGGKRSIVSVDEVGGYGITKAQSRDNEDKDDEIHEVCEDGSILHLVLPAPKFSKYNKHQFFLNSFDNYTSKVMCIYQEKDLNPWMSKFVPIIDNYPILSDLVAMLTCFHISKGDPELKCMGVEFMLNSFRKLALGLKNDSLPLDVSLASCFLLSLGEIWDKGVQQQLSHLKSACYFIKKKIEEKSEKEKMEHAAVQCSEMLNSTQKNSYCESMVVNASDEMLELTGNNSIVVATPSPSNRSSSRSAFDKSYFNFLFSAWQYMKVLSKASLQDSREDIVKADVESINFGEQFKIKRIVISDGEPIDHILGVGQVLFTIMDTAIDLINYAKDLPDDNYPSNLSDEACDVYDELISWKPDLQRIKNQIGVNAGGNKRYDRYRYHSPNQFNL</sequence>
<evidence type="ECO:0000256" key="6">
    <source>
        <dbReference type="ARBA" id="ARBA00023242"/>
    </source>
</evidence>
<feature type="region of interest" description="Disordered" evidence="7">
    <location>
        <begin position="510"/>
        <end position="537"/>
    </location>
</feature>
<dbReference type="InterPro" id="IPR052360">
    <property type="entry name" value="Transcr_Regulatory_Proteins"/>
</dbReference>
<dbReference type="SUPFAM" id="SSF57701">
    <property type="entry name" value="Zn2/Cys6 DNA-binding domain"/>
    <property type="match status" value="1"/>
</dbReference>
<feature type="compositionally biased region" description="Polar residues" evidence="7">
    <location>
        <begin position="290"/>
        <end position="302"/>
    </location>
</feature>
<feature type="compositionally biased region" description="Low complexity" evidence="7">
    <location>
        <begin position="318"/>
        <end position="333"/>
    </location>
</feature>
<evidence type="ECO:0000256" key="3">
    <source>
        <dbReference type="ARBA" id="ARBA00023015"/>
    </source>
</evidence>
<feature type="region of interest" description="Disordered" evidence="7">
    <location>
        <begin position="621"/>
        <end position="676"/>
    </location>
</feature>
<dbReference type="Pfam" id="PF11951">
    <property type="entry name" value="Fungal_trans_2"/>
    <property type="match status" value="1"/>
</dbReference>
<dbReference type="AlphaFoldDB" id="A0A9W7DG18"/>
<name>A0A9W7DG18_AMBMO</name>
<dbReference type="PANTHER" id="PTHR36206">
    <property type="entry name" value="ASPERCRYPTIN BIOSYNTHESIS CLUSTER-SPECIFIC TRANSCRIPTION REGULATOR ATNN-RELATED"/>
    <property type="match status" value="1"/>
</dbReference>
<comment type="caution">
    <text evidence="9">The sequence shown here is derived from an EMBL/GenBank/DDBJ whole genome shotgun (WGS) entry which is preliminary data.</text>
</comment>
<dbReference type="CDD" id="cd00067">
    <property type="entry name" value="GAL4"/>
    <property type="match status" value="1"/>
</dbReference>
<feature type="compositionally biased region" description="Low complexity" evidence="7">
    <location>
        <begin position="224"/>
        <end position="281"/>
    </location>
</feature>
<feature type="region of interest" description="Disordered" evidence="7">
    <location>
        <begin position="416"/>
        <end position="494"/>
    </location>
</feature>
<dbReference type="EMBL" id="BSXU01001273">
    <property type="protein sequence ID" value="GMG25636.1"/>
    <property type="molecule type" value="Genomic_DNA"/>
</dbReference>
<organism evidence="9 10">
    <name type="scientific">Ambrosiozyma monospora</name>
    <name type="common">Yeast</name>
    <name type="synonym">Endomycopsis monosporus</name>
    <dbReference type="NCBI Taxonomy" id="43982"/>
    <lineage>
        <taxon>Eukaryota</taxon>
        <taxon>Fungi</taxon>
        <taxon>Dikarya</taxon>
        <taxon>Ascomycota</taxon>
        <taxon>Saccharomycotina</taxon>
        <taxon>Pichiomycetes</taxon>
        <taxon>Pichiales</taxon>
        <taxon>Pichiaceae</taxon>
        <taxon>Ambrosiozyma</taxon>
    </lineage>
</organism>
<keyword evidence="4" id="KW-0238">DNA-binding</keyword>
<evidence type="ECO:0000256" key="5">
    <source>
        <dbReference type="ARBA" id="ARBA00023163"/>
    </source>
</evidence>
<dbReference type="InterPro" id="IPR021858">
    <property type="entry name" value="Fun_TF"/>
</dbReference>
<dbReference type="GO" id="GO:0008270">
    <property type="term" value="F:zinc ion binding"/>
    <property type="evidence" value="ECO:0007669"/>
    <property type="project" value="InterPro"/>
</dbReference>
<feature type="compositionally biased region" description="Polar residues" evidence="7">
    <location>
        <begin position="526"/>
        <end position="537"/>
    </location>
</feature>
<keyword evidence="10" id="KW-1185">Reference proteome</keyword>
<keyword evidence="3" id="KW-0805">Transcription regulation</keyword>
<evidence type="ECO:0000259" key="8">
    <source>
        <dbReference type="PROSITE" id="PS50048"/>
    </source>
</evidence>
<dbReference type="InterPro" id="IPR036864">
    <property type="entry name" value="Zn2-C6_fun-type_DNA-bd_sf"/>
</dbReference>
<feature type="compositionally biased region" description="Polar residues" evidence="7">
    <location>
        <begin position="485"/>
        <end position="494"/>
    </location>
</feature>
<evidence type="ECO:0000256" key="4">
    <source>
        <dbReference type="ARBA" id="ARBA00023125"/>
    </source>
</evidence>
<feature type="region of interest" description="Disordered" evidence="7">
    <location>
        <begin position="146"/>
        <end position="342"/>
    </location>
</feature>
<evidence type="ECO:0000313" key="10">
    <source>
        <dbReference type="Proteomes" id="UP001165063"/>
    </source>
</evidence>
<reference evidence="9" key="1">
    <citation type="submission" date="2023-04" db="EMBL/GenBank/DDBJ databases">
        <title>Ambrosiozyma monospora NBRC 1965.</title>
        <authorList>
            <person name="Ichikawa N."/>
            <person name="Sato H."/>
            <person name="Tonouchi N."/>
        </authorList>
    </citation>
    <scope>NUCLEOTIDE SEQUENCE</scope>
    <source>
        <strain evidence="9">NBRC 1965</strain>
    </source>
</reference>
<feature type="compositionally biased region" description="Low complexity" evidence="7">
    <location>
        <begin position="381"/>
        <end position="396"/>
    </location>
</feature>
<evidence type="ECO:0000256" key="2">
    <source>
        <dbReference type="ARBA" id="ARBA00022833"/>
    </source>
</evidence>
<protein>
    <submittedName>
        <fullName evidence="9">Unnamed protein product</fullName>
    </submittedName>
</protein>
<dbReference type="OrthoDB" id="3985954at2759"/>
<evidence type="ECO:0000313" key="9">
    <source>
        <dbReference type="EMBL" id="GMG25636.1"/>
    </source>
</evidence>
<proteinExistence type="predicted"/>
<keyword evidence="5" id="KW-0804">Transcription</keyword>
<dbReference type="GO" id="GO:0003677">
    <property type="term" value="F:DNA binding"/>
    <property type="evidence" value="ECO:0007669"/>
    <property type="project" value="UniProtKB-KW"/>
</dbReference>
<dbReference type="PANTHER" id="PTHR36206:SF12">
    <property type="entry name" value="ASPERCRYPTIN BIOSYNTHESIS CLUSTER-SPECIFIC TRANSCRIPTION REGULATOR ATNN-RELATED"/>
    <property type="match status" value="1"/>
</dbReference>
<feature type="compositionally biased region" description="Polar residues" evidence="7">
    <location>
        <begin position="427"/>
        <end position="448"/>
    </location>
</feature>
<gene>
    <name evidence="9" type="ORF">Amon01_000314300</name>
</gene>
<dbReference type="Proteomes" id="UP001165063">
    <property type="component" value="Unassembled WGS sequence"/>
</dbReference>
<dbReference type="Gene3D" id="4.10.240.10">
    <property type="entry name" value="Zn(2)-C6 fungal-type DNA-binding domain"/>
    <property type="match status" value="1"/>
</dbReference>
<evidence type="ECO:0000256" key="1">
    <source>
        <dbReference type="ARBA" id="ARBA00022723"/>
    </source>
</evidence>
<dbReference type="InterPro" id="IPR001138">
    <property type="entry name" value="Zn2Cys6_DnaBD"/>
</dbReference>
<dbReference type="SMART" id="SM00066">
    <property type="entry name" value="GAL4"/>
    <property type="match status" value="1"/>
</dbReference>
<feature type="region of interest" description="Disordered" evidence="7">
    <location>
        <begin position="361"/>
        <end position="396"/>
    </location>
</feature>
<feature type="compositionally biased region" description="Low complexity" evidence="7">
    <location>
        <begin position="198"/>
        <end position="214"/>
    </location>
</feature>